<feature type="region of interest" description="Disordered" evidence="1">
    <location>
        <begin position="23"/>
        <end position="52"/>
    </location>
</feature>
<protein>
    <recommendedName>
        <fullName evidence="4">Carboxypeptidase regulatory-like domain-containing protein</fullName>
    </recommendedName>
</protein>
<accession>A0A1H2L9B4</accession>
<evidence type="ECO:0000256" key="1">
    <source>
        <dbReference type="SAM" id="MobiDB-lite"/>
    </source>
</evidence>
<feature type="compositionally biased region" description="Low complexity" evidence="1">
    <location>
        <begin position="36"/>
        <end position="48"/>
    </location>
</feature>
<dbReference type="OrthoDB" id="5195761at2"/>
<name>A0A1H2L9B4_9ACTN</name>
<dbReference type="EMBL" id="LT629791">
    <property type="protein sequence ID" value="SDU77637.1"/>
    <property type="molecule type" value="Genomic_DNA"/>
</dbReference>
<reference evidence="3" key="1">
    <citation type="submission" date="2016-10" db="EMBL/GenBank/DDBJ databases">
        <authorList>
            <person name="Varghese N."/>
            <person name="Submissions S."/>
        </authorList>
    </citation>
    <scope>NUCLEOTIDE SEQUENCE [LARGE SCALE GENOMIC DNA]</scope>
    <source>
        <strain evidence="3">DSM 45079</strain>
    </source>
</reference>
<dbReference type="SUPFAM" id="SSF49464">
    <property type="entry name" value="Carboxypeptidase regulatory domain-like"/>
    <property type="match status" value="1"/>
</dbReference>
<gene>
    <name evidence="2" type="ORF">SAMN04488563_5594</name>
</gene>
<organism evidence="2 3">
    <name type="scientific">Jiangella alkaliphila</name>
    <dbReference type="NCBI Taxonomy" id="419479"/>
    <lineage>
        <taxon>Bacteria</taxon>
        <taxon>Bacillati</taxon>
        <taxon>Actinomycetota</taxon>
        <taxon>Actinomycetes</taxon>
        <taxon>Jiangellales</taxon>
        <taxon>Jiangellaceae</taxon>
        <taxon>Jiangella</taxon>
    </lineage>
</organism>
<dbReference type="InterPro" id="IPR008969">
    <property type="entry name" value="CarboxyPept-like_regulatory"/>
</dbReference>
<dbReference type="PROSITE" id="PS51257">
    <property type="entry name" value="PROKAR_LIPOPROTEIN"/>
    <property type="match status" value="1"/>
</dbReference>
<dbReference type="AlphaFoldDB" id="A0A1H2L9B4"/>
<dbReference type="Proteomes" id="UP000182977">
    <property type="component" value="Chromosome I"/>
</dbReference>
<evidence type="ECO:0008006" key="4">
    <source>
        <dbReference type="Google" id="ProtNLM"/>
    </source>
</evidence>
<dbReference type="STRING" id="419479.SAMN04488563_5594"/>
<keyword evidence="3" id="KW-1185">Reference proteome</keyword>
<evidence type="ECO:0000313" key="3">
    <source>
        <dbReference type="Proteomes" id="UP000182977"/>
    </source>
</evidence>
<sequence>MAHRTPAAVAVAAAMLIAACSGGGHEAHDRLPPTSPAAAPSGTPSGSADRSEPVLAHGVITSPDGTPVADAVVQLTTEPTDAQLATIDPFEYPLTPVAETRTGPDGRYELRIPADKRAELPVDASGQVQYVVIVDSPDGGAMEFWTGPGAPTHPHSLDLELIPGA</sequence>
<dbReference type="RefSeq" id="WP_046772824.1">
    <property type="nucleotide sequence ID" value="NZ_LBMC01000078.1"/>
</dbReference>
<evidence type="ECO:0000313" key="2">
    <source>
        <dbReference type="EMBL" id="SDU77637.1"/>
    </source>
</evidence>
<proteinExistence type="predicted"/>